<accession>A0A1D3UVR4</accession>
<dbReference type="Gene3D" id="1.25.40.390">
    <property type="match status" value="1"/>
</dbReference>
<feature type="domain" description="RagB/SusD" evidence="6">
    <location>
        <begin position="286"/>
        <end position="547"/>
    </location>
</feature>
<keyword evidence="3" id="KW-0732">Signal</keyword>
<evidence type="ECO:0000256" key="5">
    <source>
        <dbReference type="ARBA" id="ARBA00023237"/>
    </source>
</evidence>
<dbReference type="RefSeq" id="WP_074450188.1">
    <property type="nucleotide sequence ID" value="NZ_FMMM01000078.1"/>
</dbReference>
<feature type="domain" description="SusD-like N-terminal" evidence="7">
    <location>
        <begin position="88"/>
        <end position="225"/>
    </location>
</feature>
<evidence type="ECO:0000313" key="9">
    <source>
        <dbReference type="Proteomes" id="UP000182057"/>
    </source>
</evidence>
<evidence type="ECO:0000256" key="3">
    <source>
        <dbReference type="ARBA" id="ARBA00022729"/>
    </source>
</evidence>
<organism evidence="8 9">
    <name type="scientific">Tannerella forsythia</name>
    <name type="common">Bacteroides forsythus</name>
    <dbReference type="NCBI Taxonomy" id="28112"/>
    <lineage>
        <taxon>Bacteria</taxon>
        <taxon>Pseudomonadati</taxon>
        <taxon>Bacteroidota</taxon>
        <taxon>Bacteroidia</taxon>
        <taxon>Bacteroidales</taxon>
        <taxon>Tannerellaceae</taxon>
        <taxon>Tannerella</taxon>
    </lineage>
</organism>
<dbReference type="SUPFAM" id="SSF48452">
    <property type="entry name" value="TPR-like"/>
    <property type="match status" value="1"/>
</dbReference>
<dbReference type="InterPro" id="IPR033985">
    <property type="entry name" value="SusD-like_N"/>
</dbReference>
<dbReference type="Proteomes" id="UP000182057">
    <property type="component" value="Unassembled WGS sequence"/>
</dbReference>
<comment type="subcellular location">
    <subcellularLocation>
        <location evidence="1">Cell outer membrane</location>
    </subcellularLocation>
</comment>
<name>A0A1D3UVR4_TANFO</name>
<gene>
    <name evidence="8" type="ORF">TFUB20_02297</name>
</gene>
<dbReference type="GO" id="GO:0009279">
    <property type="term" value="C:cell outer membrane"/>
    <property type="evidence" value="ECO:0007669"/>
    <property type="project" value="UniProtKB-SubCell"/>
</dbReference>
<sequence>MKNKFYHTILLFGFILFVGCQDFLDPTPTNKYSNKFTWKSEKNATLYLNGFYTYIGTYGNFGNGQFGATLLTDGLTDQLKYAGNVAGVGTPNLYAYYPERITPDQNSLGVWNDAYERVRRVNEALLGLNEFAKFPDEKKKDYEGQLRFFRSYIYFQLMKRHKSVILLDKPTSYKDNPRASEAEGWDFIENDLNVAISYLPVTRPAAESGRLTKGMALAFKSRVMLYAKRWDKAKTAAQECIDLKDDKGGLVYELNPEYRKAFASYEQGNKEAILYFRYVSPAPTHNFDKNYVPGGDYAGLGALAGPTQEMVEEYELATGGKPDWSKWRSKTTETPPYELLEPRFKASILYNGASWKGRKIEAFVGGADGFQDYGSASASNGHTVTGYFLRKNLDEKNTDVEKNLSTQPWIEIRLAEVYLNLAEAAAEVKDAATANQALTAVRKRVSLPWSAKTGDALMQAVRHERKVELAFEGQYYWDLRRWNRAMTELNNVRFHGLKIEKAGDSFSYQYVVVDDQVRKYTERLQKSFPIPSAELANNSAIQQLDEWK</sequence>
<dbReference type="AlphaFoldDB" id="A0A1D3UVR4"/>
<dbReference type="PROSITE" id="PS51257">
    <property type="entry name" value="PROKAR_LIPOPROTEIN"/>
    <property type="match status" value="1"/>
</dbReference>
<dbReference type="EMBL" id="FMMM01000078">
    <property type="protein sequence ID" value="SCQ24111.1"/>
    <property type="molecule type" value="Genomic_DNA"/>
</dbReference>
<keyword evidence="4" id="KW-0472">Membrane</keyword>
<keyword evidence="5" id="KW-0998">Cell outer membrane</keyword>
<evidence type="ECO:0000313" key="8">
    <source>
        <dbReference type="EMBL" id="SCQ24111.1"/>
    </source>
</evidence>
<dbReference type="OrthoDB" id="691231at2"/>
<comment type="similarity">
    <text evidence="2">Belongs to the SusD family.</text>
</comment>
<dbReference type="InterPro" id="IPR011990">
    <property type="entry name" value="TPR-like_helical_dom_sf"/>
</dbReference>
<evidence type="ECO:0000256" key="1">
    <source>
        <dbReference type="ARBA" id="ARBA00004442"/>
    </source>
</evidence>
<evidence type="ECO:0000256" key="4">
    <source>
        <dbReference type="ARBA" id="ARBA00023136"/>
    </source>
</evidence>
<proteinExistence type="inferred from homology"/>
<dbReference type="Pfam" id="PF14322">
    <property type="entry name" value="SusD-like_3"/>
    <property type="match status" value="1"/>
</dbReference>
<dbReference type="InterPro" id="IPR012944">
    <property type="entry name" value="SusD_RagB_dom"/>
</dbReference>
<reference evidence="8 9" key="1">
    <citation type="submission" date="2016-09" db="EMBL/GenBank/DDBJ databases">
        <authorList>
            <person name="Capua I."/>
            <person name="De Benedictis P."/>
            <person name="Joannis T."/>
            <person name="Lombin L.H."/>
            <person name="Cattoli G."/>
        </authorList>
    </citation>
    <scope>NUCLEOTIDE SEQUENCE [LARGE SCALE GENOMIC DNA]</scope>
    <source>
        <strain evidence="8 9">UB20</strain>
    </source>
</reference>
<evidence type="ECO:0000259" key="6">
    <source>
        <dbReference type="Pfam" id="PF07980"/>
    </source>
</evidence>
<dbReference type="Pfam" id="PF07980">
    <property type="entry name" value="SusD_RagB"/>
    <property type="match status" value="1"/>
</dbReference>
<protein>
    <submittedName>
        <fullName evidence="8">SusD family protein</fullName>
    </submittedName>
</protein>
<evidence type="ECO:0000259" key="7">
    <source>
        <dbReference type="Pfam" id="PF14322"/>
    </source>
</evidence>
<evidence type="ECO:0000256" key="2">
    <source>
        <dbReference type="ARBA" id="ARBA00006275"/>
    </source>
</evidence>